<organism evidence="1 2">
    <name type="scientific">Planococcus versutus</name>
    <dbReference type="NCBI Taxonomy" id="1302659"/>
    <lineage>
        <taxon>Bacteria</taxon>
        <taxon>Bacillati</taxon>
        <taxon>Bacillota</taxon>
        <taxon>Bacilli</taxon>
        <taxon>Bacillales</taxon>
        <taxon>Caryophanaceae</taxon>
        <taxon>Planococcus</taxon>
    </lineage>
</organism>
<dbReference type="STRING" id="1302659.I858_000465"/>
<dbReference type="Pfam" id="PF04816">
    <property type="entry name" value="TrmK"/>
    <property type="match status" value="1"/>
</dbReference>
<dbReference type="Gene3D" id="1.10.287.1890">
    <property type="match status" value="1"/>
</dbReference>
<keyword evidence="2" id="KW-1185">Reference proteome</keyword>
<keyword evidence="1" id="KW-0808">Transferase</keyword>
<proteinExistence type="predicted"/>
<dbReference type="EMBL" id="CP016540">
    <property type="protein sequence ID" value="ANU25549.1"/>
    <property type="molecule type" value="Genomic_DNA"/>
</dbReference>
<dbReference type="PIRSF" id="PIRSF018637">
    <property type="entry name" value="TrmK"/>
    <property type="match status" value="1"/>
</dbReference>
<dbReference type="RefSeq" id="WP_065524136.1">
    <property type="nucleotide sequence ID" value="NZ_CP016540.2"/>
</dbReference>
<dbReference type="OrthoDB" id="5881184at2"/>
<keyword evidence="1" id="KW-0489">Methyltransferase</keyword>
<dbReference type="PANTHER" id="PTHR38451:SF1">
    <property type="entry name" value="TRNA (ADENINE(22)-N(1))-METHYLTRANSFERASE"/>
    <property type="match status" value="1"/>
</dbReference>
<reference evidence="1" key="1">
    <citation type="submission" date="2016-10" db="EMBL/GenBank/DDBJ databases">
        <authorList>
            <person name="See-Too W.S."/>
        </authorList>
    </citation>
    <scope>NUCLEOTIDE SEQUENCE</scope>
    <source>
        <strain evidence="1">L10.15</strain>
    </source>
</reference>
<dbReference type="GO" id="GO:0160105">
    <property type="term" value="F:tRNA (adenine(22)-N1)-methyltransferase activity"/>
    <property type="evidence" value="ECO:0007669"/>
    <property type="project" value="InterPro"/>
</dbReference>
<evidence type="ECO:0000313" key="1">
    <source>
        <dbReference type="EMBL" id="ANU25549.1"/>
    </source>
</evidence>
<gene>
    <name evidence="1" type="ORF">I858_000465</name>
</gene>
<dbReference type="Proteomes" id="UP000053354">
    <property type="component" value="Chromosome"/>
</dbReference>
<dbReference type="KEGG" id="pll:I858_000465"/>
<dbReference type="InterPro" id="IPR006901">
    <property type="entry name" value="TrmK"/>
</dbReference>
<name>A0A1B1RX90_9BACL</name>
<evidence type="ECO:0000313" key="2">
    <source>
        <dbReference type="Proteomes" id="UP000053354"/>
    </source>
</evidence>
<dbReference type="InterPro" id="IPR029063">
    <property type="entry name" value="SAM-dependent_MTases_sf"/>
</dbReference>
<protein>
    <submittedName>
        <fullName evidence="1">SAM-dependent methyltransferase</fullName>
    </submittedName>
</protein>
<dbReference type="PANTHER" id="PTHR38451">
    <property type="entry name" value="TRNA (ADENINE(22)-N(1))-METHYLTRANSFERASE"/>
    <property type="match status" value="1"/>
</dbReference>
<accession>A0A1B1RX90</accession>
<dbReference type="AlphaFoldDB" id="A0A1B1RX90"/>
<dbReference type="Gene3D" id="3.40.50.150">
    <property type="entry name" value="Vaccinia Virus protein VP39"/>
    <property type="match status" value="1"/>
</dbReference>
<dbReference type="GO" id="GO:0032259">
    <property type="term" value="P:methylation"/>
    <property type="evidence" value="ECO:0007669"/>
    <property type="project" value="UniProtKB-KW"/>
</dbReference>
<sequence>MNAQLLSHRLTRVAHYVPKDSVVADIGSDHAYLPCFLVLTGVINKAIAGEVVRGPFESAQKQVQRELLTNQIDVRLASGLDAIELNDGITTVTIAGMGGPLICSILEQGKEKLTNVERLILQPNVHSKAIRDWAVLNQWRIVEEEILKENDKIYEIIVLEKSPTSVSWSSQQLLMGPELLKKQNGIFQEKWMRESSQWKKIVASMESTVQTIEIIEKKQELVKKIQLVEEVLQRENS</sequence>